<dbReference type="PANTHER" id="PTHR28626">
    <property type="entry name" value="SRR1-LIKE PROTEIN"/>
    <property type="match status" value="1"/>
</dbReference>
<comment type="similarity">
    <text evidence="1">Belongs to the SRR1 family.</text>
</comment>
<dbReference type="Pfam" id="PF07985">
    <property type="entry name" value="SRR1"/>
    <property type="match status" value="1"/>
</dbReference>
<keyword evidence="5" id="KW-1185">Reference proteome</keyword>
<dbReference type="EMBL" id="CAACVS010000564">
    <property type="protein sequence ID" value="VEU43600.1"/>
    <property type="molecule type" value="Genomic_DNA"/>
</dbReference>
<evidence type="ECO:0000313" key="5">
    <source>
        <dbReference type="Proteomes" id="UP000291116"/>
    </source>
</evidence>
<dbReference type="InterPro" id="IPR012942">
    <property type="entry name" value="SRR1-like"/>
</dbReference>
<feature type="region of interest" description="Disordered" evidence="2">
    <location>
        <begin position="1"/>
        <end position="39"/>
    </location>
</feature>
<dbReference type="GO" id="GO:0005737">
    <property type="term" value="C:cytoplasm"/>
    <property type="evidence" value="ECO:0007669"/>
    <property type="project" value="TreeGrafter"/>
</dbReference>
<protein>
    <recommendedName>
        <fullName evidence="3">SRR1-like domain-containing protein</fullName>
    </recommendedName>
</protein>
<evidence type="ECO:0000259" key="3">
    <source>
        <dbReference type="Pfam" id="PF07985"/>
    </source>
</evidence>
<organism evidence="4 5">
    <name type="scientific">Pseudo-nitzschia multistriata</name>
    <dbReference type="NCBI Taxonomy" id="183589"/>
    <lineage>
        <taxon>Eukaryota</taxon>
        <taxon>Sar</taxon>
        <taxon>Stramenopiles</taxon>
        <taxon>Ochrophyta</taxon>
        <taxon>Bacillariophyta</taxon>
        <taxon>Bacillariophyceae</taxon>
        <taxon>Bacillariophycidae</taxon>
        <taxon>Bacillariales</taxon>
        <taxon>Bacillariaceae</taxon>
        <taxon>Pseudo-nitzschia</taxon>
    </lineage>
</organism>
<dbReference type="InterPro" id="IPR040044">
    <property type="entry name" value="SRR1L"/>
</dbReference>
<sequence length="329" mass="36128">MSGDEWTTIQKPTRRRRPQRRRNHQHGTTVPSPALGSGKKDASAFFEKAVAATLRSSVDAGGDAVTPDQIEGALEACLGELRQSRYWETVREALDHPAGGTVGGPGFRSIVCYGIGAFGTKRPSGPTWQLALALLIREHAGRGKGPQPPLPKMSYYEPIMTPQESEVLERLGITVIEENERGRRSVNSGDQKGNNDGNDNSATLFFMPHCPLSLYTNLLHTNWDCLRLVAIFGNSLGNYINGGNTSIATDPQRKQALSILEVLQPFWEVKTLEMDKRDVADRSAYFEQAFNDSSLTYFSATNRSATADMPWPERPHLDAPSQDGGGEVL</sequence>
<feature type="domain" description="SRR1-like" evidence="3">
    <location>
        <begin position="104"/>
        <end position="295"/>
    </location>
</feature>
<evidence type="ECO:0000313" key="4">
    <source>
        <dbReference type="EMBL" id="VEU43600.1"/>
    </source>
</evidence>
<proteinExistence type="inferred from homology"/>
<dbReference type="Proteomes" id="UP000291116">
    <property type="component" value="Unassembled WGS sequence"/>
</dbReference>
<dbReference type="OrthoDB" id="48176at2759"/>
<feature type="region of interest" description="Disordered" evidence="2">
    <location>
        <begin position="306"/>
        <end position="329"/>
    </location>
</feature>
<name>A0A448ZNJ0_9STRA</name>
<dbReference type="AlphaFoldDB" id="A0A448ZNJ0"/>
<dbReference type="GO" id="GO:0005634">
    <property type="term" value="C:nucleus"/>
    <property type="evidence" value="ECO:0007669"/>
    <property type="project" value="TreeGrafter"/>
</dbReference>
<evidence type="ECO:0000256" key="2">
    <source>
        <dbReference type="SAM" id="MobiDB-lite"/>
    </source>
</evidence>
<dbReference type="PANTHER" id="PTHR28626:SF3">
    <property type="entry name" value="SRR1-LIKE PROTEIN"/>
    <property type="match status" value="1"/>
</dbReference>
<feature type="compositionally biased region" description="Polar residues" evidence="2">
    <location>
        <begin position="1"/>
        <end position="11"/>
    </location>
</feature>
<gene>
    <name evidence="4" type="ORF">PSNMU_V1.4_AUG-EV-PASAV3_0106350</name>
</gene>
<accession>A0A448ZNJ0</accession>
<reference evidence="4 5" key="1">
    <citation type="submission" date="2019-01" db="EMBL/GenBank/DDBJ databases">
        <authorList>
            <person name="Ferrante I. M."/>
        </authorList>
    </citation>
    <scope>NUCLEOTIDE SEQUENCE [LARGE SCALE GENOMIC DNA]</scope>
    <source>
        <strain evidence="4 5">B856</strain>
    </source>
</reference>
<feature type="compositionally biased region" description="Basic residues" evidence="2">
    <location>
        <begin position="12"/>
        <end position="25"/>
    </location>
</feature>
<evidence type="ECO:0000256" key="1">
    <source>
        <dbReference type="ARBA" id="ARBA00009856"/>
    </source>
</evidence>